<feature type="domain" description="Helicase C-terminal" evidence="7">
    <location>
        <begin position="165"/>
        <end position="325"/>
    </location>
</feature>
<feature type="compositionally biased region" description="Polar residues" evidence="5">
    <location>
        <begin position="878"/>
        <end position="889"/>
    </location>
</feature>
<dbReference type="SMART" id="SM00490">
    <property type="entry name" value="HELICc"/>
    <property type="match status" value="1"/>
</dbReference>
<sequence>MNVHTTNSAPLILSGRDVTAVLGPTNTGKTHLAIERMVAHSSGVIGLPLRLLAREVYSRVAEKVGTANVALITGEEKIQPPGARYSVCTVEAMPRETSAAFVAIDEVQLAGDLERGHVFTDRILHLRGRDETLLLGAATMAGILQKLLKGVSVVTRPRMSHLAYAGSKKITRLPRRSAIVAFSADEVYGIAELIRRQRGGAAVVLGALSPRTRNAQVEIYQSGDVDFLVATDAIGMGLNLDVDHVGFAQNRKFDGFQYRQLSAAELGQIAGRAGRHMRDGTFGVTGQVDPFDDELVEKIEGHDFDPVRVLQWRTAQFDFSSLDALKRSVETPAPVEGLTKALPAVDAQALDHVTRDDDIRALADHPQRVALLWEACALPDYRRIAPAQHADLIASIFSDLARRGHVDETYMAEQVRRADTTDGDIDTLSQRIAQIRTWTFVSHRPGWLADPAHWQEKTREIEDRLSDALHERLTKRFVDRRTSVLMRRLRENTMLEAEINPAGEVLVEGHHVGELQGFRFTADQSAGGEDAKAVRAAAQKALATEFENRAERFAAAGNGDFALGSDGILRWIGAPIATLVAGDDVLKPRVVLFADEQLTGPSRDKVVARIERYANYQIESLLKPLLDLRNAEQLSGMARGVAFRLVENLGIINRRDIADEIKGLDQEARAALRRLGVRFGAYHIFIPLLLKPGPAGLVTLLWALANEGKDKPGFGDVVNALATGRTSLVVDATYEKEFYRLAGYRLLGRRAVRVDILERLADLIRPALSWRPGTGKRPEGAYDGAAFIVTPPMMSILGATAEDMEEILKGLGYRGEPKPAADVKSRLESLDEAARKAAADEAAKKEADAAQALADAATAALGENAEGEPQNLGEAAQAASTETPDSTSPKSDRMDAAAEAAAAALGTSGEGEPRSLGEAAVESTSDADAASESPSDEDSLSETAAAALGEHDEGEPQSLGDAAADAQADEASPAQENAPATDETAAPASPVLSAEPPEAAAAQAAEPDQPATSETAPLEAATWAPAPDAAAPAAGVASEPAETTGEPVAASAPAVEAPTEEAEEEKPIILWRPGRFGDRQRNRNDNRGRSRRNDREAQPERQRRDGQPDRQKPEGEGGKGRFERRFKDKQGRGKPDGRNGEKGERRPVFQQKPREERPAKIDPDSPFAKLAALRDKLKK</sequence>
<feature type="region of interest" description="Disordered" evidence="5">
    <location>
        <begin position="866"/>
        <end position="1179"/>
    </location>
</feature>
<evidence type="ECO:0000256" key="5">
    <source>
        <dbReference type="SAM" id="MobiDB-lite"/>
    </source>
</evidence>
<dbReference type="InterPro" id="IPR050699">
    <property type="entry name" value="RNA-DNA_Helicase"/>
</dbReference>
<dbReference type="PROSITE" id="PS51192">
    <property type="entry name" value="HELICASE_ATP_BIND_1"/>
    <property type="match status" value="1"/>
</dbReference>
<accession>E0XPP8</accession>
<evidence type="ECO:0000259" key="6">
    <source>
        <dbReference type="PROSITE" id="PS51192"/>
    </source>
</evidence>
<keyword evidence="4" id="KW-0067">ATP-binding</keyword>
<dbReference type="PANTHER" id="PTHR12131">
    <property type="entry name" value="ATP-DEPENDENT RNA AND DNA HELICASE"/>
    <property type="match status" value="1"/>
</dbReference>
<dbReference type="GO" id="GO:0005524">
    <property type="term" value="F:ATP binding"/>
    <property type="evidence" value="ECO:0007669"/>
    <property type="project" value="UniProtKB-KW"/>
</dbReference>
<dbReference type="Gene3D" id="3.40.50.300">
    <property type="entry name" value="P-loop containing nucleotide triphosphate hydrolases"/>
    <property type="match status" value="2"/>
</dbReference>
<evidence type="ECO:0000256" key="4">
    <source>
        <dbReference type="ARBA" id="ARBA00022840"/>
    </source>
</evidence>
<organism evidence="8">
    <name type="scientific">uncultured bacterium HF130_12L15</name>
    <dbReference type="NCBI Taxonomy" id="710815"/>
    <lineage>
        <taxon>Bacteria</taxon>
        <taxon>environmental samples</taxon>
    </lineage>
</organism>
<dbReference type="GO" id="GO:0016787">
    <property type="term" value="F:hydrolase activity"/>
    <property type="evidence" value="ECO:0007669"/>
    <property type="project" value="UniProtKB-KW"/>
</dbReference>
<dbReference type="InterPro" id="IPR014001">
    <property type="entry name" value="Helicase_ATP-bd"/>
</dbReference>
<feature type="compositionally biased region" description="Low complexity" evidence="5">
    <location>
        <begin position="985"/>
        <end position="1011"/>
    </location>
</feature>
<protein>
    <submittedName>
        <fullName evidence="8">Superfamily II DNA and RNA helicases</fullName>
    </submittedName>
</protein>
<keyword evidence="3 8" id="KW-0347">Helicase</keyword>
<dbReference type="InterPro" id="IPR001650">
    <property type="entry name" value="Helicase_C-like"/>
</dbReference>
<dbReference type="SUPFAM" id="SSF52540">
    <property type="entry name" value="P-loop containing nucleoside triphosphate hydrolases"/>
    <property type="match status" value="2"/>
</dbReference>
<feature type="compositionally biased region" description="Basic and acidic residues" evidence="5">
    <location>
        <begin position="1075"/>
        <end position="1163"/>
    </location>
</feature>
<name>E0XPP8_9BACT</name>
<dbReference type="Pfam" id="PF00271">
    <property type="entry name" value="Helicase_C"/>
    <property type="match status" value="1"/>
</dbReference>
<dbReference type="InterPro" id="IPR055206">
    <property type="entry name" value="DEXQc_SUV3"/>
</dbReference>
<dbReference type="EMBL" id="GU474836">
    <property type="protein sequence ID" value="ADI16389.1"/>
    <property type="molecule type" value="Genomic_DNA"/>
</dbReference>
<evidence type="ECO:0000256" key="2">
    <source>
        <dbReference type="ARBA" id="ARBA00022801"/>
    </source>
</evidence>
<dbReference type="GO" id="GO:0004386">
    <property type="term" value="F:helicase activity"/>
    <property type="evidence" value="ECO:0007669"/>
    <property type="project" value="UniProtKB-KW"/>
</dbReference>
<dbReference type="PANTHER" id="PTHR12131:SF1">
    <property type="entry name" value="ATP-DEPENDENT RNA HELICASE SUPV3L1, MITOCHONDRIAL-RELATED"/>
    <property type="match status" value="1"/>
</dbReference>
<feature type="domain" description="Helicase ATP-binding" evidence="6">
    <location>
        <begin position="10"/>
        <end position="158"/>
    </location>
</feature>
<feature type="compositionally biased region" description="Low complexity" evidence="5">
    <location>
        <begin position="1020"/>
        <end position="1057"/>
    </location>
</feature>
<reference evidence="8" key="1">
    <citation type="journal article" date="2011" name="Environ. Microbiol.">
        <title>Time-series analyses of Monterey Bay coastal microbial picoplankton using a 'genome proxy' microarray.</title>
        <authorList>
            <person name="Rich V.I."/>
            <person name="Pham V.D."/>
            <person name="Eppley J."/>
            <person name="Shi Y."/>
            <person name="DeLong E.F."/>
        </authorList>
    </citation>
    <scope>NUCLEOTIDE SEQUENCE</scope>
</reference>
<feature type="compositionally biased region" description="Low complexity" evidence="5">
    <location>
        <begin position="961"/>
        <end position="976"/>
    </location>
</feature>
<keyword evidence="1" id="KW-0547">Nucleotide-binding</keyword>
<proteinExistence type="predicted"/>
<dbReference type="AlphaFoldDB" id="E0XPP8"/>
<dbReference type="InterPro" id="IPR027417">
    <property type="entry name" value="P-loop_NTPase"/>
</dbReference>
<evidence type="ECO:0000256" key="1">
    <source>
        <dbReference type="ARBA" id="ARBA00022741"/>
    </source>
</evidence>
<evidence type="ECO:0000256" key="3">
    <source>
        <dbReference type="ARBA" id="ARBA00022806"/>
    </source>
</evidence>
<feature type="compositionally biased region" description="Low complexity" evidence="5">
    <location>
        <begin position="918"/>
        <end position="933"/>
    </location>
</feature>
<dbReference type="Pfam" id="PF22527">
    <property type="entry name" value="DEXQc_Suv3"/>
    <property type="match status" value="1"/>
</dbReference>
<dbReference type="PROSITE" id="PS51194">
    <property type="entry name" value="HELICASE_CTER"/>
    <property type="match status" value="1"/>
</dbReference>
<evidence type="ECO:0000259" key="7">
    <source>
        <dbReference type="PROSITE" id="PS51194"/>
    </source>
</evidence>
<evidence type="ECO:0000313" key="8">
    <source>
        <dbReference type="EMBL" id="ADI16389.1"/>
    </source>
</evidence>
<keyword evidence="2" id="KW-0378">Hydrolase</keyword>